<accession>A0AAW1V133</accession>
<organism evidence="1 2">
    <name type="scientific">Henosepilachna vigintioctopunctata</name>
    <dbReference type="NCBI Taxonomy" id="420089"/>
    <lineage>
        <taxon>Eukaryota</taxon>
        <taxon>Metazoa</taxon>
        <taxon>Ecdysozoa</taxon>
        <taxon>Arthropoda</taxon>
        <taxon>Hexapoda</taxon>
        <taxon>Insecta</taxon>
        <taxon>Pterygota</taxon>
        <taxon>Neoptera</taxon>
        <taxon>Endopterygota</taxon>
        <taxon>Coleoptera</taxon>
        <taxon>Polyphaga</taxon>
        <taxon>Cucujiformia</taxon>
        <taxon>Coccinelloidea</taxon>
        <taxon>Coccinellidae</taxon>
        <taxon>Epilachninae</taxon>
        <taxon>Epilachnini</taxon>
        <taxon>Henosepilachna</taxon>
    </lineage>
</organism>
<keyword evidence="2" id="KW-1185">Reference proteome</keyword>
<reference evidence="1 2" key="1">
    <citation type="submission" date="2023-03" db="EMBL/GenBank/DDBJ databases">
        <title>Genome insight into feeding habits of ladybird beetles.</title>
        <authorList>
            <person name="Li H.-S."/>
            <person name="Huang Y.-H."/>
            <person name="Pang H."/>
        </authorList>
    </citation>
    <scope>NUCLEOTIDE SEQUENCE [LARGE SCALE GENOMIC DNA]</scope>
    <source>
        <strain evidence="1">SYSU_2023b</strain>
        <tissue evidence="1">Whole body</tissue>
    </source>
</reference>
<sequence>MARLLKGNSKAWTPFLKNQSNSQLVFQEYSLSLVSLLVVRNGIRVYSLSIKTIEQFLYRLQPKNSVRNDRLVLTVLILDSEKLHKGEKHPLYTLDYWCIKRSLGVVIPEYKEPLQQVEFYDFNNNRFSRYYQLHTDASKSSSSSVGIAVFDPALRASKFATGFSRVLLIISLLTSSPNSQKGSFDVHTPNPRFKKLHIGEKHPLYTLDYCCIKRSLGVVIPEYKEPLQQEEFYDFKNNRFSRYYQLHTDASKSSSSSQLV</sequence>
<evidence type="ECO:0000313" key="2">
    <source>
        <dbReference type="Proteomes" id="UP001431783"/>
    </source>
</evidence>
<protein>
    <submittedName>
        <fullName evidence="1">Uncharacterized protein</fullName>
    </submittedName>
</protein>
<dbReference type="EMBL" id="JARQZJ010000096">
    <property type="protein sequence ID" value="KAK9885569.1"/>
    <property type="molecule type" value="Genomic_DNA"/>
</dbReference>
<comment type="caution">
    <text evidence="1">The sequence shown here is derived from an EMBL/GenBank/DDBJ whole genome shotgun (WGS) entry which is preliminary data.</text>
</comment>
<dbReference type="AlphaFoldDB" id="A0AAW1V133"/>
<proteinExistence type="predicted"/>
<name>A0AAW1V133_9CUCU</name>
<gene>
    <name evidence="1" type="ORF">WA026_012322</name>
</gene>
<dbReference type="Proteomes" id="UP001431783">
    <property type="component" value="Unassembled WGS sequence"/>
</dbReference>
<evidence type="ECO:0000313" key="1">
    <source>
        <dbReference type="EMBL" id="KAK9885569.1"/>
    </source>
</evidence>